<dbReference type="EMBL" id="JAVTTP010000001">
    <property type="protein sequence ID" value="MDT7827513.1"/>
    <property type="molecule type" value="Genomic_DNA"/>
</dbReference>
<dbReference type="InterPro" id="IPR023459">
    <property type="entry name" value="Tscrpt_elong_fac_GreA/B_fam"/>
</dbReference>
<name>A0ABU3L2M5_9FLAO</name>
<dbReference type="PANTHER" id="PTHR30437:SF4">
    <property type="entry name" value="TRANSCRIPTION ELONGATION FACTOR GREA"/>
    <property type="match status" value="1"/>
</dbReference>
<feature type="domain" description="Transcription elongation factor GreA/GreB C-terminal" evidence="2">
    <location>
        <begin position="90"/>
        <end position="166"/>
    </location>
</feature>
<evidence type="ECO:0000313" key="4">
    <source>
        <dbReference type="Proteomes" id="UP001250656"/>
    </source>
</evidence>
<protein>
    <submittedName>
        <fullName evidence="3">GreA/GreB family elongation factor</fullName>
    </submittedName>
</protein>
<dbReference type="SUPFAM" id="SSF54534">
    <property type="entry name" value="FKBP-like"/>
    <property type="match status" value="1"/>
</dbReference>
<evidence type="ECO:0000259" key="2">
    <source>
        <dbReference type="Pfam" id="PF01272"/>
    </source>
</evidence>
<accession>A0ABU3L2M5</accession>
<keyword evidence="4" id="KW-1185">Reference proteome</keyword>
<evidence type="ECO:0000256" key="1">
    <source>
        <dbReference type="SAM" id="MobiDB-lite"/>
    </source>
</evidence>
<reference evidence="3 4" key="1">
    <citation type="submission" date="2023-09" db="EMBL/GenBank/DDBJ databases">
        <title>Novel taxa isolated from Blanes Bay.</title>
        <authorList>
            <person name="Rey-Velasco X."/>
            <person name="Lucena T."/>
        </authorList>
    </citation>
    <scope>NUCLEOTIDE SEQUENCE [LARGE SCALE GENOMIC DNA]</scope>
    <source>
        <strain evidence="3 4">S334</strain>
    </source>
</reference>
<dbReference type="Proteomes" id="UP001250656">
    <property type="component" value="Unassembled WGS sequence"/>
</dbReference>
<proteinExistence type="predicted"/>
<organism evidence="3 4">
    <name type="scientific">Pricia mediterranea</name>
    <dbReference type="NCBI Taxonomy" id="3076079"/>
    <lineage>
        <taxon>Bacteria</taxon>
        <taxon>Pseudomonadati</taxon>
        <taxon>Bacteroidota</taxon>
        <taxon>Flavobacteriia</taxon>
        <taxon>Flavobacteriales</taxon>
        <taxon>Flavobacteriaceae</taxon>
        <taxon>Pricia</taxon>
    </lineage>
</organism>
<evidence type="ECO:0000313" key="3">
    <source>
        <dbReference type="EMBL" id="MDT7827513.1"/>
    </source>
</evidence>
<dbReference type="Gene3D" id="3.10.50.30">
    <property type="entry name" value="Transcription elongation factor, GreA/GreB, C-terminal domain"/>
    <property type="match status" value="1"/>
</dbReference>
<dbReference type="RefSeq" id="WP_314012460.1">
    <property type="nucleotide sequence ID" value="NZ_JAVTTP010000001.1"/>
</dbReference>
<dbReference type="GO" id="GO:0003746">
    <property type="term" value="F:translation elongation factor activity"/>
    <property type="evidence" value="ECO:0007669"/>
    <property type="project" value="UniProtKB-KW"/>
</dbReference>
<gene>
    <name evidence="3" type="ORF">RQM65_02395</name>
</gene>
<comment type="caution">
    <text evidence="3">The sequence shown here is derived from an EMBL/GenBank/DDBJ whole genome shotgun (WGS) entry which is preliminary data.</text>
</comment>
<keyword evidence="3" id="KW-0251">Elongation factor</keyword>
<dbReference type="InterPro" id="IPR036953">
    <property type="entry name" value="GreA/GreB_C_sf"/>
</dbReference>
<dbReference type="InterPro" id="IPR001437">
    <property type="entry name" value="Tscrpt_elong_fac_GreA/B_C"/>
</dbReference>
<dbReference type="Pfam" id="PF01272">
    <property type="entry name" value="GreA_GreB"/>
    <property type="match status" value="1"/>
</dbReference>
<feature type="region of interest" description="Disordered" evidence="1">
    <location>
        <begin position="1"/>
        <end position="28"/>
    </location>
</feature>
<dbReference type="PANTHER" id="PTHR30437">
    <property type="entry name" value="TRANSCRIPTION ELONGATION FACTOR GREA"/>
    <property type="match status" value="1"/>
</dbReference>
<keyword evidence="3" id="KW-0648">Protein biosynthesis</keyword>
<sequence>MSRGFVKEDDQEEVPIVPPRADLPAGATNYVTPRGMEALLSEKNSMISEREAIDLDNESERRIAVNHLNAKLQLLNDRIRSAKVVEPKGQPHDEVRFGATVSLKIDGSKKTHSYQITGVDEADIAHGKIAFVSPIAKLLTNKRVGDKVVLKLIRGDRVFEILDIAYDSK</sequence>